<feature type="transmembrane region" description="Helical" evidence="8">
    <location>
        <begin position="294"/>
        <end position="315"/>
    </location>
</feature>
<dbReference type="OrthoDB" id="958273at2"/>
<evidence type="ECO:0000256" key="4">
    <source>
        <dbReference type="ARBA" id="ARBA00022475"/>
    </source>
</evidence>
<feature type="transmembrane region" description="Helical" evidence="8">
    <location>
        <begin position="152"/>
        <end position="174"/>
    </location>
</feature>
<dbReference type="Proteomes" id="UP000014216">
    <property type="component" value="Unassembled WGS sequence"/>
</dbReference>
<keyword evidence="7 8" id="KW-0472">Membrane</keyword>
<evidence type="ECO:0000256" key="3">
    <source>
        <dbReference type="ARBA" id="ARBA00022448"/>
    </source>
</evidence>
<dbReference type="InterPro" id="IPR004695">
    <property type="entry name" value="SLAC1/Mae1/Ssu1/TehA"/>
</dbReference>
<reference evidence="9 10" key="1">
    <citation type="journal article" date="2013" name="Genome Announc.">
        <title>Draft Genome Sequence of Desulfotignum phosphitoxidans DSM 13687 Strain FiPS-3.</title>
        <authorList>
            <person name="Poehlein A."/>
            <person name="Daniel R."/>
            <person name="Simeonova D.D."/>
        </authorList>
    </citation>
    <scope>NUCLEOTIDE SEQUENCE [LARGE SCALE GENOMIC DNA]</scope>
    <source>
        <strain evidence="9 10">DSM 13687</strain>
    </source>
</reference>
<protein>
    <submittedName>
        <fullName evidence="9">Putative C4-dicarboxylate transporter</fullName>
    </submittedName>
</protein>
<dbReference type="Gene3D" id="1.50.10.150">
    <property type="entry name" value="Voltage-dependent anion channel"/>
    <property type="match status" value="1"/>
</dbReference>
<gene>
    <name evidence="9" type="ORF">Dpo_19c00240</name>
</gene>
<feature type="transmembrane region" description="Helical" evidence="8">
    <location>
        <begin position="186"/>
        <end position="212"/>
    </location>
</feature>
<comment type="similarity">
    <text evidence="2">Belongs to the tellurite-resistance/dicarboxylate transporter (TDT) family.</text>
</comment>
<feature type="transmembrane region" description="Helical" evidence="8">
    <location>
        <begin position="224"/>
        <end position="243"/>
    </location>
</feature>
<evidence type="ECO:0000313" key="9">
    <source>
        <dbReference type="EMBL" id="EMS77249.1"/>
    </source>
</evidence>
<organism evidence="9 10">
    <name type="scientific">Desulfotignum phosphitoxidans DSM 13687</name>
    <dbReference type="NCBI Taxonomy" id="1286635"/>
    <lineage>
        <taxon>Bacteria</taxon>
        <taxon>Pseudomonadati</taxon>
        <taxon>Thermodesulfobacteriota</taxon>
        <taxon>Desulfobacteria</taxon>
        <taxon>Desulfobacterales</taxon>
        <taxon>Desulfobacteraceae</taxon>
        <taxon>Desulfotignum</taxon>
    </lineage>
</organism>
<comment type="caution">
    <text evidence="9">The sequence shown here is derived from an EMBL/GenBank/DDBJ whole genome shotgun (WGS) entry which is preliminary data.</text>
</comment>
<keyword evidence="10" id="KW-1185">Reference proteome</keyword>
<dbReference type="CDD" id="cd09319">
    <property type="entry name" value="TDT_like_1"/>
    <property type="match status" value="1"/>
</dbReference>
<keyword evidence="3" id="KW-0813">Transport</keyword>
<feature type="transmembrane region" description="Helical" evidence="8">
    <location>
        <begin position="50"/>
        <end position="71"/>
    </location>
</feature>
<comment type="subcellular location">
    <subcellularLocation>
        <location evidence="1">Cell membrane</location>
        <topology evidence="1">Multi-pass membrane protein</topology>
    </subcellularLocation>
</comment>
<evidence type="ECO:0000256" key="5">
    <source>
        <dbReference type="ARBA" id="ARBA00022692"/>
    </source>
</evidence>
<dbReference type="EMBL" id="APJX01000019">
    <property type="protein sequence ID" value="EMS77249.1"/>
    <property type="molecule type" value="Genomic_DNA"/>
</dbReference>
<evidence type="ECO:0000256" key="2">
    <source>
        <dbReference type="ARBA" id="ARBA00008566"/>
    </source>
</evidence>
<evidence type="ECO:0000256" key="6">
    <source>
        <dbReference type="ARBA" id="ARBA00022989"/>
    </source>
</evidence>
<feature type="transmembrane region" description="Helical" evidence="8">
    <location>
        <begin position="92"/>
        <end position="113"/>
    </location>
</feature>
<keyword evidence="5 8" id="KW-0812">Transmembrane</keyword>
<dbReference type="PATRIC" id="fig|1286635.3.peg.4827"/>
<dbReference type="PANTHER" id="PTHR31686:SF1">
    <property type="entry name" value="SULFITE EFFLUX PUMP SSU1"/>
    <property type="match status" value="1"/>
</dbReference>
<dbReference type="InterPro" id="IPR038665">
    <property type="entry name" value="Voltage-dep_anion_channel_sf"/>
</dbReference>
<dbReference type="RefSeq" id="WP_006968770.1">
    <property type="nucleotide sequence ID" value="NZ_APJX01000019.1"/>
</dbReference>
<sequence length="376" mass="42624">MAQQVKDKNHPPQSGIWARSIENLNPAYFALVMSTGIVSMAAHYQGFNMIAWILLGINIPAYIILWIMYIFRIFFFTRRFQEDFRDHTQGMGFFTCVAASGVLGSQILILTGAVTIATALWYVTITLWLCLIYGLFTGLITKEEKPSIARGINGGWLLAVVATQAVTVLSTAIAPDLPVYRETILFLAFNTWLFGGMLYIWIIGLIFYRYLFFHFSPQDLTPPYWINMGAVAITTLGGAGLIGQAAASGFLAELTPFLKGFTFFFWATATWWIPMLIILGIWRHGIRRFPLRYSPLFWGAVFPLGMYTVCTHRLADVTQAPVIDVIPARFVYIAMTAWLITFLGMVREIWSAQKIKQREKLDLDQIHANVDMVQRK</sequence>
<dbReference type="GO" id="GO:0000319">
    <property type="term" value="F:sulfite transmembrane transporter activity"/>
    <property type="evidence" value="ECO:0007669"/>
    <property type="project" value="TreeGrafter"/>
</dbReference>
<name>S0FVV8_9BACT</name>
<dbReference type="PANTHER" id="PTHR31686">
    <property type="match status" value="1"/>
</dbReference>
<evidence type="ECO:0000313" key="10">
    <source>
        <dbReference type="Proteomes" id="UP000014216"/>
    </source>
</evidence>
<proteinExistence type="inferred from homology"/>
<dbReference type="GO" id="GO:0005886">
    <property type="term" value="C:plasma membrane"/>
    <property type="evidence" value="ECO:0007669"/>
    <property type="project" value="UniProtKB-SubCell"/>
</dbReference>
<evidence type="ECO:0000256" key="1">
    <source>
        <dbReference type="ARBA" id="ARBA00004651"/>
    </source>
</evidence>
<evidence type="ECO:0000256" key="8">
    <source>
        <dbReference type="SAM" id="Phobius"/>
    </source>
</evidence>
<feature type="transmembrane region" description="Helical" evidence="8">
    <location>
        <begin position="263"/>
        <end position="282"/>
    </location>
</feature>
<keyword evidence="6 8" id="KW-1133">Transmembrane helix</keyword>
<dbReference type="Pfam" id="PF03595">
    <property type="entry name" value="SLAC1"/>
    <property type="match status" value="1"/>
</dbReference>
<feature type="transmembrane region" description="Helical" evidence="8">
    <location>
        <begin position="119"/>
        <end position="140"/>
    </location>
</feature>
<accession>S0FVV8</accession>
<evidence type="ECO:0000256" key="7">
    <source>
        <dbReference type="ARBA" id="ARBA00023136"/>
    </source>
</evidence>
<dbReference type="AlphaFoldDB" id="S0FVV8"/>
<dbReference type="InterPro" id="IPR051629">
    <property type="entry name" value="Sulfite_efflux_TDT"/>
</dbReference>
<feature type="transmembrane region" description="Helical" evidence="8">
    <location>
        <begin position="27"/>
        <end position="44"/>
    </location>
</feature>
<keyword evidence="4" id="KW-1003">Cell membrane</keyword>
<feature type="transmembrane region" description="Helical" evidence="8">
    <location>
        <begin position="330"/>
        <end position="350"/>
    </location>
</feature>